<dbReference type="RefSeq" id="XP_020432001.1">
    <property type="nucleotide sequence ID" value="XM_020577553.1"/>
</dbReference>
<feature type="region of interest" description="Disordered" evidence="3">
    <location>
        <begin position="214"/>
        <end position="305"/>
    </location>
</feature>
<dbReference type="Gene3D" id="1.10.10.10">
    <property type="entry name" value="Winged helix-like DNA-binding domain superfamily/Winged helix DNA-binding domain"/>
    <property type="match status" value="1"/>
</dbReference>
<dbReference type="SUPFAM" id="SSF46785">
    <property type="entry name" value="Winged helix' DNA-binding domain"/>
    <property type="match status" value="1"/>
</dbReference>
<feature type="compositionally biased region" description="Low complexity" evidence="3">
    <location>
        <begin position="226"/>
        <end position="237"/>
    </location>
</feature>
<dbReference type="Proteomes" id="UP000001396">
    <property type="component" value="Unassembled WGS sequence"/>
</dbReference>
<dbReference type="PROSITE" id="PS50961">
    <property type="entry name" value="HTH_LA"/>
    <property type="match status" value="1"/>
</dbReference>
<dbReference type="GO" id="GO:0048255">
    <property type="term" value="P:mRNA stabilization"/>
    <property type="evidence" value="ECO:0007669"/>
    <property type="project" value="InterPro"/>
</dbReference>
<dbReference type="GeneID" id="31362182"/>
<name>D3BFG6_HETP5</name>
<dbReference type="InterPro" id="IPR036388">
    <property type="entry name" value="WH-like_DNA-bd_sf"/>
</dbReference>
<feature type="compositionally biased region" description="Polar residues" evidence="3">
    <location>
        <begin position="683"/>
        <end position="712"/>
    </location>
</feature>
<dbReference type="Pfam" id="PF21071">
    <property type="entry name" value="LARP1_HEAT"/>
    <property type="match status" value="1"/>
</dbReference>
<dbReference type="FunCoup" id="D3BFG6">
    <property type="interactions" value="156"/>
</dbReference>
<gene>
    <name evidence="5" type="ORF">PPL_06700</name>
</gene>
<accession>D3BFG6</accession>
<feature type="compositionally biased region" description="Low complexity" evidence="3">
    <location>
        <begin position="645"/>
        <end position="674"/>
    </location>
</feature>
<keyword evidence="6" id="KW-1185">Reference proteome</keyword>
<reference evidence="5 6" key="1">
    <citation type="journal article" date="2011" name="Genome Res.">
        <title>Phylogeny-wide analysis of social amoeba genomes highlights ancient origins for complex intercellular communication.</title>
        <authorList>
            <person name="Heidel A.J."/>
            <person name="Lawal H.M."/>
            <person name="Felder M."/>
            <person name="Schilde C."/>
            <person name="Helps N.R."/>
            <person name="Tunggal B."/>
            <person name="Rivero F."/>
            <person name="John U."/>
            <person name="Schleicher M."/>
            <person name="Eichinger L."/>
            <person name="Platzer M."/>
            <person name="Noegel A.A."/>
            <person name="Schaap P."/>
            <person name="Gloeckner G."/>
        </authorList>
    </citation>
    <scope>NUCLEOTIDE SEQUENCE [LARGE SCALE GENOMIC DNA]</scope>
    <source>
        <strain evidence="6">ATCC 26659 / Pp 5 / PN500</strain>
    </source>
</reference>
<evidence type="ECO:0000259" key="4">
    <source>
        <dbReference type="PROSITE" id="PS50961"/>
    </source>
</evidence>
<evidence type="ECO:0000313" key="6">
    <source>
        <dbReference type="Proteomes" id="UP000001396"/>
    </source>
</evidence>
<feature type="region of interest" description="Disordered" evidence="3">
    <location>
        <begin position="626"/>
        <end position="712"/>
    </location>
</feature>
<dbReference type="STRING" id="670386.D3BFG6"/>
<feature type="domain" description="HTH La-type RNA-binding" evidence="4">
    <location>
        <begin position="57"/>
        <end position="147"/>
    </location>
</feature>
<dbReference type="CDD" id="cd07323">
    <property type="entry name" value="LAM"/>
    <property type="match status" value="1"/>
</dbReference>
<feature type="compositionally biased region" description="Basic and acidic residues" evidence="3">
    <location>
        <begin position="240"/>
        <end position="253"/>
    </location>
</feature>
<dbReference type="SMART" id="SM00715">
    <property type="entry name" value="LA"/>
    <property type="match status" value="1"/>
</dbReference>
<dbReference type="AlphaFoldDB" id="D3BFG6"/>
<feature type="compositionally biased region" description="Acidic residues" evidence="3">
    <location>
        <begin position="254"/>
        <end position="275"/>
    </location>
</feature>
<evidence type="ECO:0000256" key="3">
    <source>
        <dbReference type="SAM" id="MobiDB-lite"/>
    </source>
</evidence>
<keyword evidence="1 2" id="KW-0694">RNA-binding</keyword>
<protein>
    <recommendedName>
        <fullName evidence="4">HTH La-type RNA-binding domain-containing protein</fullName>
    </recommendedName>
</protein>
<feature type="compositionally biased region" description="Low complexity" evidence="3">
    <location>
        <begin position="375"/>
        <end position="398"/>
    </location>
</feature>
<dbReference type="OMA" id="YFQHPSY"/>
<dbReference type="InterPro" id="IPR006607">
    <property type="entry name" value="DM15"/>
</dbReference>
<dbReference type="EMBL" id="ADBJ01000031">
    <property type="protein sequence ID" value="EFA79880.1"/>
    <property type="molecule type" value="Genomic_DNA"/>
</dbReference>
<dbReference type="Pfam" id="PF05383">
    <property type="entry name" value="La"/>
    <property type="match status" value="1"/>
</dbReference>
<dbReference type="SMART" id="SM00684">
    <property type="entry name" value="DM15"/>
    <property type="match status" value="3"/>
</dbReference>
<evidence type="ECO:0000256" key="2">
    <source>
        <dbReference type="PROSITE-ProRule" id="PRU00332"/>
    </source>
</evidence>
<proteinExistence type="predicted"/>
<dbReference type="InterPro" id="IPR006630">
    <property type="entry name" value="La_HTH"/>
</dbReference>
<feature type="region of interest" description="Disordered" evidence="3">
    <location>
        <begin position="370"/>
        <end position="414"/>
    </location>
</feature>
<feature type="compositionally biased region" description="Acidic residues" evidence="3">
    <location>
        <begin position="283"/>
        <end position="305"/>
    </location>
</feature>
<dbReference type="InterPro" id="IPR036390">
    <property type="entry name" value="WH_DNA-bd_sf"/>
</dbReference>
<organism evidence="5 6">
    <name type="scientific">Heterostelium pallidum (strain ATCC 26659 / Pp 5 / PN500)</name>
    <name type="common">Cellular slime mold</name>
    <name type="synonym">Polysphondylium pallidum</name>
    <dbReference type="NCBI Taxonomy" id="670386"/>
    <lineage>
        <taxon>Eukaryota</taxon>
        <taxon>Amoebozoa</taxon>
        <taxon>Evosea</taxon>
        <taxon>Eumycetozoa</taxon>
        <taxon>Dictyostelia</taxon>
        <taxon>Acytosteliales</taxon>
        <taxon>Acytosteliaceae</taxon>
        <taxon>Heterostelium</taxon>
    </lineage>
</organism>
<evidence type="ECO:0000313" key="5">
    <source>
        <dbReference type="EMBL" id="EFA79880.1"/>
    </source>
</evidence>
<evidence type="ECO:0000256" key="1">
    <source>
        <dbReference type="ARBA" id="ARBA00022884"/>
    </source>
</evidence>
<sequence>MTKNINSLLCRNNVSGHIILEMESSSTTTINNQKIGKFFGQKVPKEQTINNNNNNNNNQEESINTPTINDLIIQQIIENLCRDVYLRCNMDENGWIALSFISKFNRMKSFDMKDIVESVALSEVVELNEDNTAIRLASEKRTMWILTDDMKRGFQYGLSRVELEPTPVPTPDENGGWVTVTSKKHNLPLKRDQSIDDSIKNLAQEEPMFALEDEDQDNDEHESEVNSPAANNNNASPDFFSKERRDFDKRIVSEEEQEQEEEEDENESSTFEEVDSDHKEVFGDEQSEEEQSEDEDFDQDDESTLDELFSKLIIVTQSPYKKKGKSSNRKGFSNEIASMINDGLYFYEQDLKRKKVQQPKNYATVTIAPSTSTSSTKVNKPTTTATTNSNSSNNSAVSKVRDQPTRLYSPKVKKEGPPVGWIMAPTSEDAAPTPSPSEPYLLSAHPLPKKLAAAGSSYDGKEIPYFQHPSHELLQDNGFMQHKYDKFRSKCLKDRKRLGIGQSTEMNTLFRFWSHFLRDHFNTKMYTEFKQVALEDAKHNFRYGLECIFRFLSYGLEKKYRADIYHDFQSLTLQDYHDGYVYGLEKFWAYLKFRKDRTKLEIVPELQQLLNKFRSIEDFRAYEKSMKPSTSPLPRYNSFHHQNTKHQQQNQQHQSLSSSSSNSNNNNNNNSQSSYGNRRVQRKPSSSTSQASWTTKHQQIGGSESYTKNGHH</sequence>
<dbReference type="GO" id="GO:0000339">
    <property type="term" value="F:RNA cap binding"/>
    <property type="evidence" value="ECO:0007669"/>
    <property type="project" value="InterPro"/>
</dbReference>
<comment type="caution">
    <text evidence="5">The sequence shown here is derived from an EMBL/GenBank/DDBJ whole genome shotgun (WGS) entry which is preliminary data.</text>
</comment>
<dbReference type="InParanoid" id="D3BFG6"/>